<evidence type="ECO:0000313" key="7">
    <source>
        <dbReference type="EMBL" id="KEZ85667.1"/>
    </source>
</evidence>
<dbReference type="InterPro" id="IPR005966">
    <property type="entry name" value="D-Cys_desShydrase"/>
</dbReference>
<comment type="cofactor">
    <cofactor evidence="1">
        <name>pyridoxal 5'-phosphate</name>
        <dbReference type="ChEBI" id="CHEBI:597326"/>
    </cofactor>
</comment>
<dbReference type="InterPro" id="IPR027278">
    <property type="entry name" value="ACCD_DCysDesulf"/>
</dbReference>
<feature type="domain" description="Tryptophan synthase beta chain-like PALP" evidence="6">
    <location>
        <begin position="15"/>
        <end position="321"/>
    </location>
</feature>
<accession>A0A084J9N3</accession>
<dbReference type="GO" id="GO:0019148">
    <property type="term" value="F:D-cysteine desulfhydrase activity"/>
    <property type="evidence" value="ECO:0007669"/>
    <property type="project" value="TreeGrafter"/>
</dbReference>
<evidence type="ECO:0000259" key="6">
    <source>
        <dbReference type="Pfam" id="PF00291"/>
    </source>
</evidence>
<evidence type="ECO:0000313" key="8">
    <source>
        <dbReference type="Proteomes" id="UP000028542"/>
    </source>
</evidence>
<dbReference type="Gene3D" id="3.40.50.1100">
    <property type="match status" value="2"/>
</dbReference>
<comment type="similarity">
    <text evidence="2">Belongs to the ACC deaminase/D-cysteine desulfhydrase family.</text>
</comment>
<dbReference type="PANTHER" id="PTHR43780">
    <property type="entry name" value="1-AMINOCYCLOPROPANE-1-CARBOXYLATE DEAMINASE-RELATED"/>
    <property type="match status" value="1"/>
</dbReference>
<feature type="modified residue" description="N6-(pyridoxal phosphate)lysine" evidence="5">
    <location>
        <position position="54"/>
    </location>
</feature>
<dbReference type="PANTHER" id="PTHR43780:SF2">
    <property type="entry name" value="1-AMINOCYCLOPROPANE-1-CARBOXYLATE DEAMINASE-RELATED"/>
    <property type="match status" value="1"/>
</dbReference>
<protein>
    <submittedName>
        <fullName evidence="7">Cysteine desulfhydrase</fullName>
    </submittedName>
</protein>
<keyword evidence="8" id="KW-1185">Reference proteome</keyword>
<dbReference type="RefSeq" id="WP_035134048.1">
    <property type="nucleotide sequence ID" value="NZ_JPMD01000032.1"/>
</dbReference>
<gene>
    <name evidence="7" type="ORF">IO99_13450</name>
</gene>
<organism evidence="7 8">
    <name type="scientific">Clostridium sulfidigenes</name>
    <dbReference type="NCBI Taxonomy" id="318464"/>
    <lineage>
        <taxon>Bacteria</taxon>
        <taxon>Bacillati</taxon>
        <taxon>Bacillota</taxon>
        <taxon>Clostridia</taxon>
        <taxon>Eubacteriales</taxon>
        <taxon>Clostridiaceae</taxon>
        <taxon>Clostridium</taxon>
    </lineage>
</organism>
<evidence type="ECO:0000256" key="2">
    <source>
        <dbReference type="ARBA" id="ARBA00008639"/>
    </source>
</evidence>
<feature type="active site" description="Nucleophile" evidence="4">
    <location>
        <position position="81"/>
    </location>
</feature>
<dbReference type="eggNOG" id="COG2515">
    <property type="taxonomic scope" value="Bacteria"/>
</dbReference>
<dbReference type="InterPro" id="IPR001926">
    <property type="entry name" value="TrpB-like_PALP"/>
</dbReference>
<evidence type="ECO:0000256" key="5">
    <source>
        <dbReference type="PIRSR" id="PIRSR006278-2"/>
    </source>
</evidence>
<dbReference type="Pfam" id="PF00291">
    <property type="entry name" value="PALP"/>
    <property type="match status" value="1"/>
</dbReference>
<dbReference type="Proteomes" id="UP000028542">
    <property type="component" value="Unassembled WGS sequence"/>
</dbReference>
<comment type="caution">
    <text evidence="7">The sequence shown here is derived from an EMBL/GenBank/DDBJ whole genome shotgun (WGS) entry which is preliminary data.</text>
</comment>
<evidence type="ECO:0000256" key="4">
    <source>
        <dbReference type="PIRSR" id="PIRSR006278-1"/>
    </source>
</evidence>
<dbReference type="InterPro" id="IPR036052">
    <property type="entry name" value="TrpB-like_PALP_sf"/>
</dbReference>
<keyword evidence="3 5" id="KW-0663">Pyridoxal phosphate</keyword>
<name>A0A084J9N3_9CLOT</name>
<sequence>MNNVLNKIQIPERIKLANMPTKIEKLERFSKMLGGPNIYIKRDDQTGLEVSGNKIRKLEFTAKDAINKGANVLITCGGIQSNHCRATAAVAARLGIKSVLVLRGSSNIESDGNLFIDKLLGADIRFITAEEYKNSRSEIMEQIKKEYDKKGYTSYIIPEGASNVIGTFGYYNAMKEIIEQEQELGVHFDKVILPVGSGGTYAGTFLANKILENKCDILGVNVCDDSEYFKNRIYEIVQDTMKYINIDLELSKDEIRIIDGYVGKGYALSREEEINFIKEFAKLEGIILDPVYTGKAMYGLSEEIKNGNFKNDENILFIHTGGAFGIFPQKELFKY</sequence>
<dbReference type="GO" id="GO:1901605">
    <property type="term" value="P:alpha-amino acid metabolic process"/>
    <property type="evidence" value="ECO:0007669"/>
    <property type="project" value="UniProtKB-ARBA"/>
</dbReference>
<reference evidence="7 8" key="1">
    <citation type="submission" date="2014-07" db="EMBL/GenBank/DDBJ databases">
        <title>Draft genome of Clostridium sulfidigenes 113A isolated from sediments associated with methane hydrate from Krishna Godavari basin.</title>
        <authorList>
            <person name="Honkalas V.S."/>
            <person name="Dabir A.P."/>
            <person name="Arora P."/>
            <person name="Dhakephalkar P.K."/>
        </authorList>
    </citation>
    <scope>NUCLEOTIDE SEQUENCE [LARGE SCALE GENOMIC DNA]</scope>
    <source>
        <strain evidence="7 8">113A</strain>
    </source>
</reference>
<dbReference type="STRING" id="318464.IO99_13450"/>
<evidence type="ECO:0000256" key="3">
    <source>
        <dbReference type="ARBA" id="ARBA00022898"/>
    </source>
</evidence>
<dbReference type="AlphaFoldDB" id="A0A084J9N3"/>
<dbReference type="SUPFAM" id="SSF53686">
    <property type="entry name" value="Tryptophan synthase beta subunit-like PLP-dependent enzymes"/>
    <property type="match status" value="1"/>
</dbReference>
<dbReference type="NCBIfam" id="TIGR01275">
    <property type="entry name" value="ACC_deam_rel"/>
    <property type="match status" value="1"/>
</dbReference>
<proteinExistence type="inferred from homology"/>
<evidence type="ECO:0000256" key="1">
    <source>
        <dbReference type="ARBA" id="ARBA00001933"/>
    </source>
</evidence>
<dbReference type="PIRSF" id="PIRSF006278">
    <property type="entry name" value="ACCD_DCysDesulf"/>
    <property type="match status" value="1"/>
</dbReference>
<dbReference type="EMBL" id="JPMD01000032">
    <property type="protein sequence ID" value="KEZ85667.1"/>
    <property type="molecule type" value="Genomic_DNA"/>
</dbReference>